<accession>A0ABY0FJ51</accession>
<gene>
    <name evidence="3 7" type="primary">rplF</name>
    <name evidence="7" type="ORF">G6CMJM_00172</name>
</gene>
<dbReference type="HAMAP" id="MF_01365_B">
    <property type="entry name" value="Ribosomal_uL6_B"/>
    <property type="match status" value="1"/>
</dbReference>
<keyword evidence="8" id="KW-1185">Reference proteome</keyword>
<dbReference type="PRINTS" id="PR00059">
    <property type="entry name" value="RIBOSOMALL6"/>
</dbReference>
<dbReference type="Pfam" id="PF00347">
    <property type="entry name" value="Ribosomal_L6"/>
    <property type="match status" value="2"/>
</dbReference>
<dbReference type="PIRSF" id="PIRSF002162">
    <property type="entry name" value="Ribosomal_L6"/>
    <property type="match status" value="1"/>
</dbReference>
<comment type="subunit">
    <text evidence="3">Part of the 50S ribosomal subunit.</text>
</comment>
<keyword evidence="1 3" id="KW-0689">Ribosomal protein</keyword>
<dbReference type="InterPro" id="IPR000702">
    <property type="entry name" value="Ribosomal_uL6-like"/>
</dbReference>
<keyword evidence="2 3" id="KW-0687">Ribonucleoprotein</keyword>
<dbReference type="Gene3D" id="3.90.930.12">
    <property type="entry name" value="Ribosomal protein L6, alpha-beta domain"/>
    <property type="match status" value="2"/>
</dbReference>
<reference evidence="7 8" key="2">
    <citation type="journal article" date="2020" name="Cell Rep.">
        <title>Acquisition and Adaptation of Ultra-small Parasitic Reduced Genome Bacteria to Mammalian Hosts.</title>
        <authorList>
            <person name="McLean J.S."/>
            <person name="Bor B."/>
            <person name="Kerns K.A."/>
            <person name="Liu Q."/>
            <person name="To T.T."/>
            <person name="Solden L."/>
            <person name="Hendrickson E.L."/>
            <person name="Wrighton K."/>
            <person name="Shi W."/>
            <person name="He X."/>
        </authorList>
    </citation>
    <scope>NUCLEOTIDE SEQUENCE [LARGE SCALE GENOMIC DNA]</scope>
    <source>
        <strain evidence="7 8">TM7_CMJM_G6_1_HOT_870</strain>
    </source>
</reference>
<dbReference type="GO" id="GO:0005840">
    <property type="term" value="C:ribosome"/>
    <property type="evidence" value="ECO:0007669"/>
    <property type="project" value="UniProtKB-KW"/>
</dbReference>
<evidence type="ECO:0000313" key="7">
    <source>
        <dbReference type="EMBL" id="RYC72836.1"/>
    </source>
</evidence>
<evidence type="ECO:0000256" key="4">
    <source>
        <dbReference type="RuleBase" id="RU003869"/>
    </source>
</evidence>
<sequence>MSRIGKLPIEVPAGVTITIDENEISVKGPKGGLTVPHLSDVTVTLDGSVLKVERNNDERVARAQHGLERALLNNAVTGVTKGFEKKLEVNGVGFRVQTNNPQEIEMQLGFSHPVIYKAKEGITLSNDKMVITVAGIDKQAVGQVAAEIRALKKPEPYKGKGIKYVDEVILRKAGKAGK</sequence>
<dbReference type="EMBL" id="PRLK01000002">
    <property type="protein sequence ID" value="RYC72836.1"/>
    <property type="molecule type" value="Genomic_DNA"/>
</dbReference>
<evidence type="ECO:0000256" key="2">
    <source>
        <dbReference type="ARBA" id="ARBA00023274"/>
    </source>
</evidence>
<dbReference type="Proteomes" id="UP001190925">
    <property type="component" value="Unassembled WGS sequence"/>
</dbReference>
<dbReference type="InterPro" id="IPR019906">
    <property type="entry name" value="Ribosomal_uL6_bac-type"/>
</dbReference>
<dbReference type="InterPro" id="IPR020040">
    <property type="entry name" value="Ribosomal_uL6_a/b-dom"/>
</dbReference>
<dbReference type="PANTHER" id="PTHR11655">
    <property type="entry name" value="60S/50S RIBOSOMAL PROTEIN L6/L9"/>
    <property type="match status" value="1"/>
</dbReference>
<dbReference type="RefSeq" id="WP_129718595.1">
    <property type="nucleotide sequence ID" value="NZ_PRLK01000002.1"/>
</dbReference>
<proteinExistence type="inferred from homology"/>
<dbReference type="InterPro" id="IPR002358">
    <property type="entry name" value="Ribosomal_uL6_CS"/>
</dbReference>
<dbReference type="SUPFAM" id="SSF56053">
    <property type="entry name" value="Ribosomal protein L6"/>
    <property type="match status" value="2"/>
</dbReference>
<comment type="caution">
    <text evidence="7">The sequence shown here is derived from an EMBL/GenBank/DDBJ whole genome shotgun (WGS) entry which is preliminary data.</text>
</comment>
<evidence type="ECO:0000259" key="6">
    <source>
        <dbReference type="Pfam" id="PF00347"/>
    </source>
</evidence>
<dbReference type="InterPro" id="IPR036789">
    <property type="entry name" value="Ribosomal_uL6-like_a/b-dom_sf"/>
</dbReference>
<keyword evidence="3 5" id="KW-0694">RNA-binding</keyword>
<evidence type="ECO:0000313" key="8">
    <source>
        <dbReference type="Proteomes" id="UP001190925"/>
    </source>
</evidence>
<name>A0ABY0FJ51_9BACT</name>
<evidence type="ECO:0000256" key="5">
    <source>
        <dbReference type="RuleBase" id="RU003870"/>
    </source>
</evidence>
<keyword evidence="3 5" id="KW-0699">rRNA-binding</keyword>
<comment type="similarity">
    <text evidence="3 4">Belongs to the universal ribosomal protein uL6 family.</text>
</comment>
<reference evidence="7 8" key="1">
    <citation type="journal article" date="2018" name="bioRxiv">
        <title>Evidence of independent acquisition and adaption of ultra-small bacteria to human hosts across the highly diverse yet reduced genomes of the phylum Saccharibacteria.</title>
        <authorList>
            <person name="McLean J.S."/>
            <person name="Bor B."/>
            <person name="To T.T."/>
            <person name="Liu Q."/>
            <person name="Kearns K.A."/>
            <person name="Solden L.M."/>
            <person name="Wrighton K.C."/>
            <person name="He X."/>
            <person name="Shi W."/>
        </authorList>
    </citation>
    <scope>NUCLEOTIDE SEQUENCE [LARGE SCALE GENOMIC DNA]</scope>
    <source>
        <strain evidence="7 8">TM7_CMJM_G6_1_HOT_870</strain>
    </source>
</reference>
<organism evidence="7 8">
    <name type="scientific">Candidatus Nanogingivalis gingivitcus</name>
    <dbReference type="NCBI Taxonomy" id="2171992"/>
    <lineage>
        <taxon>Bacteria</taxon>
        <taxon>Candidatus Saccharimonadota</taxon>
        <taxon>Candidatus Nanosyncoccalia</taxon>
        <taxon>Candidatus Nanogingivales</taxon>
        <taxon>Candidatus Nanogingivalaceae</taxon>
        <taxon>Candidatus Nanogingivalis</taxon>
    </lineage>
</organism>
<comment type="function">
    <text evidence="3 5">This protein binds to the 23S rRNA, and is important in its secondary structure. It is located near the subunit interface in the base of the L7/L12 stalk, and near the tRNA binding site of the peptidyltransferase center.</text>
</comment>
<protein>
    <recommendedName>
        <fullName evidence="3">Large ribosomal subunit protein uL6</fullName>
    </recommendedName>
</protein>
<dbReference type="PROSITE" id="PS00525">
    <property type="entry name" value="RIBOSOMAL_L6_1"/>
    <property type="match status" value="1"/>
</dbReference>
<feature type="domain" description="Large ribosomal subunit protein uL6 alpha-beta" evidence="6">
    <location>
        <begin position="91"/>
        <end position="164"/>
    </location>
</feature>
<dbReference type="NCBIfam" id="TIGR03654">
    <property type="entry name" value="L6_bact"/>
    <property type="match status" value="1"/>
</dbReference>
<evidence type="ECO:0000256" key="3">
    <source>
        <dbReference type="HAMAP-Rule" id="MF_01365"/>
    </source>
</evidence>
<dbReference type="PANTHER" id="PTHR11655:SF14">
    <property type="entry name" value="LARGE RIBOSOMAL SUBUNIT PROTEIN UL6M"/>
    <property type="match status" value="1"/>
</dbReference>
<feature type="domain" description="Large ribosomal subunit protein uL6 alpha-beta" evidence="6">
    <location>
        <begin position="11"/>
        <end position="82"/>
    </location>
</feature>
<evidence type="ECO:0000256" key="1">
    <source>
        <dbReference type="ARBA" id="ARBA00022980"/>
    </source>
</evidence>